<sequence length="263" mass="29593">MSPSSVKMPSVVDTLNSSSSSTPNVRLLTLQDVSKAALTLCEAFQNDTLSIYLTKHISSQEERTHINKVMYECYLRQHIDKGLCVGVGETQTGFETVAVWSAPKSYDIGLETFQDYMEAGFDRYWHLIGPEGRDKVFKGLLPLLDTVSHRILTTDPRFHDKGLYTLVYLGSLECARGKGNVRAMFDFMFENYIDVPGTSNIAYLESSAPSNIGIYNRFGFHAYEKIVLGDNKRPDAKEGVDYALMNVMIRDCRGADWREKVAV</sequence>
<dbReference type="SUPFAM" id="SSF55729">
    <property type="entry name" value="Acyl-CoA N-acyltransferases (Nat)"/>
    <property type="match status" value="1"/>
</dbReference>
<dbReference type="Gene3D" id="3.40.630.30">
    <property type="match status" value="1"/>
</dbReference>
<proteinExistence type="predicted"/>
<organism evidence="2 3">
    <name type="scientific">Sungouiella intermedia</name>
    <dbReference type="NCBI Taxonomy" id="45354"/>
    <lineage>
        <taxon>Eukaryota</taxon>
        <taxon>Fungi</taxon>
        <taxon>Dikarya</taxon>
        <taxon>Ascomycota</taxon>
        <taxon>Saccharomycotina</taxon>
        <taxon>Pichiomycetes</taxon>
        <taxon>Metschnikowiaceae</taxon>
        <taxon>Sungouiella</taxon>
    </lineage>
</organism>
<protein>
    <submittedName>
        <fullName evidence="2">CIC11C00000003536</fullName>
    </submittedName>
</protein>
<name>A0A1L0BE05_9ASCO</name>
<evidence type="ECO:0000256" key="1">
    <source>
        <dbReference type="SAM" id="MobiDB-lite"/>
    </source>
</evidence>
<feature type="region of interest" description="Disordered" evidence="1">
    <location>
        <begin position="1"/>
        <end position="22"/>
    </location>
</feature>
<dbReference type="AlphaFoldDB" id="A0A1L0BE05"/>
<evidence type="ECO:0000313" key="3">
    <source>
        <dbReference type="Proteomes" id="UP000182259"/>
    </source>
</evidence>
<dbReference type="PANTHER" id="PTHR42791">
    <property type="entry name" value="GNAT FAMILY ACETYLTRANSFERASE"/>
    <property type="match status" value="1"/>
</dbReference>
<gene>
    <name evidence="2" type="ORF">SAMEA4029009_CIC11G00000003536</name>
</gene>
<dbReference type="EMBL" id="LT635764">
    <property type="protein sequence ID" value="SGZ49855.1"/>
    <property type="molecule type" value="Genomic_DNA"/>
</dbReference>
<evidence type="ECO:0000313" key="2">
    <source>
        <dbReference type="EMBL" id="SGZ49855.1"/>
    </source>
</evidence>
<dbReference type="InterPro" id="IPR016181">
    <property type="entry name" value="Acyl_CoA_acyltransferase"/>
</dbReference>
<feature type="compositionally biased region" description="Low complexity" evidence="1">
    <location>
        <begin position="1"/>
        <end position="21"/>
    </location>
</feature>
<dbReference type="Proteomes" id="UP000182259">
    <property type="component" value="Chromosome I"/>
</dbReference>
<dbReference type="PANTHER" id="PTHR42791:SF1">
    <property type="entry name" value="N-ACETYLTRANSFERASE DOMAIN-CONTAINING PROTEIN"/>
    <property type="match status" value="1"/>
</dbReference>
<reference evidence="2 3" key="1">
    <citation type="submission" date="2016-10" db="EMBL/GenBank/DDBJ databases">
        <authorList>
            <person name="de Groot N.N."/>
        </authorList>
    </citation>
    <scope>NUCLEOTIDE SEQUENCE [LARGE SCALE GENOMIC DNA]</scope>
    <source>
        <strain evidence="2 3">PYCC 4715</strain>
    </source>
</reference>
<accession>A0A1L0BE05</accession>
<dbReference type="InterPro" id="IPR052523">
    <property type="entry name" value="Trichothecene_AcTrans"/>
</dbReference>